<dbReference type="AlphaFoldDB" id="A0A849SUL8"/>
<accession>A0A849SUL8</accession>
<sequence length="154" mass="16696">SNGAGSGDSWLARLAAWWLAPARRPVLATAGLLVVATVGLAWLRVTPMPERQVSALRGDSQESGVQVLEPQRWNGGRRVNLRWEAVAGADAYRVRFLSDELEEIGFAGPLRETHYDLTAAPPAVTGRSTVIYQIEALQGLDVIATSATRSYTRP</sequence>
<protein>
    <recommendedName>
        <fullName evidence="4">Fibronectin type III domain-containing protein</fullName>
    </recommendedName>
</protein>
<keyword evidence="1" id="KW-1133">Transmembrane helix</keyword>
<comment type="caution">
    <text evidence="2">The sequence shown here is derived from an EMBL/GenBank/DDBJ whole genome shotgun (WGS) entry which is preliminary data.</text>
</comment>
<feature type="transmembrane region" description="Helical" evidence="1">
    <location>
        <begin position="26"/>
        <end position="43"/>
    </location>
</feature>
<organism evidence="2 3">
    <name type="scientific">Eiseniibacteriota bacterium</name>
    <dbReference type="NCBI Taxonomy" id="2212470"/>
    <lineage>
        <taxon>Bacteria</taxon>
        <taxon>Candidatus Eiseniibacteriota</taxon>
    </lineage>
</organism>
<gene>
    <name evidence="2" type="ORF">HOP12_13040</name>
</gene>
<keyword evidence="1" id="KW-0472">Membrane</keyword>
<proteinExistence type="predicted"/>
<evidence type="ECO:0000313" key="3">
    <source>
        <dbReference type="Proteomes" id="UP000580839"/>
    </source>
</evidence>
<evidence type="ECO:0000313" key="2">
    <source>
        <dbReference type="EMBL" id="NOT35070.1"/>
    </source>
</evidence>
<name>A0A849SUL8_UNCEI</name>
<keyword evidence="1" id="KW-0812">Transmembrane</keyword>
<dbReference type="Proteomes" id="UP000580839">
    <property type="component" value="Unassembled WGS sequence"/>
</dbReference>
<reference evidence="2 3" key="1">
    <citation type="submission" date="2020-04" db="EMBL/GenBank/DDBJ databases">
        <title>Metagenomic profiling of ammonia- and methane-oxidizing microorganisms in a Dutch drinking water treatment plant.</title>
        <authorList>
            <person name="Poghosyan L."/>
            <person name="Leucker S."/>
        </authorList>
    </citation>
    <scope>NUCLEOTIDE SEQUENCE [LARGE SCALE GENOMIC DNA]</scope>
    <source>
        <strain evidence="2">S-RSF-IL-03</strain>
    </source>
</reference>
<evidence type="ECO:0008006" key="4">
    <source>
        <dbReference type="Google" id="ProtNLM"/>
    </source>
</evidence>
<dbReference type="EMBL" id="JABFRW010000170">
    <property type="protein sequence ID" value="NOT35070.1"/>
    <property type="molecule type" value="Genomic_DNA"/>
</dbReference>
<feature type="non-terminal residue" evidence="2">
    <location>
        <position position="1"/>
    </location>
</feature>
<evidence type="ECO:0000256" key="1">
    <source>
        <dbReference type="SAM" id="Phobius"/>
    </source>
</evidence>